<sequence length="297" mass="30820">MSAFAIALVLSAAVCHAAWNIVSHGSSGSGLPFLWWGAVIASGLWAFVIPFTGGLQGADPWAFLVGAAGSGVLHIGYMLALQRGYAAGDLTTVYATARGSGPVLTGVFALLVLGERPGPLALVGALVVVLGVIAVGVIGRPRTALRTGPARRRGIPPEIVWGVLTGVAIAGYTVWDAISMNRAGLPAVAYFVGFTVTEVLGFSVMLLLGRRERPSLGSVIRSQWGRLLVFGVLSPLSYILVLTATKIAPIALIAPMREVSVILVSLYSVWRFKQDRAVLRIGAAGVVVAGIALIGLS</sequence>
<keyword evidence="3 6" id="KW-0812">Transmembrane</keyword>
<feature type="transmembrane region" description="Helical" evidence="6">
    <location>
        <begin position="250"/>
        <end position="270"/>
    </location>
</feature>
<protein>
    <submittedName>
        <fullName evidence="8">DMT family transporter</fullName>
    </submittedName>
</protein>
<dbReference type="SUPFAM" id="SSF103481">
    <property type="entry name" value="Multidrug resistance efflux transporter EmrE"/>
    <property type="match status" value="2"/>
</dbReference>
<feature type="chain" id="PRO_5045120237" evidence="7">
    <location>
        <begin position="18"/>
        <end position="297"/>
    </location>
</feature>
<feature type="transmembrane region" description="Helical" evidence="6">
    <location>
        <begin position="120"/>
        <end position="138"/>
    </location>
</feature>
<evidence type="ECO:0000256" key="5">
    <source>
        <dbReference type="ARBA" id="ARBA00023136"/>
    </source>
</evidence>
<organism evidence="8 9">
    <name type="scientific">Leucobacter iarius</name>
    <dbReference type="NCBI Taxonomy" id="333963"/>
    <lineage>
        <taxon>Bacteria</taxon>
        <taxon>Bacillati</taxon>
        <taxon>Actinomycetota</taxon>
        <taxon>Actinomycetes</taxon>
        <taxon>Micrococcales</taxon>
        <taxon>Microbacteriaceae</taxon>
        <taxon>Leucobacter</taxon>
    </lineage>
</organism>
<feature type="transmembrane region" description="Helical" evidence="6">
    <location>
        <begin position="61"/>
        <end position="80"/>
    </location>
</feature>
<feature type="transmembrane region" description="Helical" evidence="6">
    <location>
        <begin position="227"/>
        <end position="244"/>
    </location>
</feature>
<evidence type="ECO:0000256" key="7">
    <source>
        <dbReference type="SAM" id="SignalP"/>
    </source>
</evidence>
<keyword evidence="9" id="KW-1185">Reference proteome</keyword>
<dbReference type="InterPro" id="IPR000390">
    <property type="entry name" value="Small_drug/metabolite_transptr"/>
</dbReference>
<keyword evidence="4 6" id="KW-1133">Transmembrane helix</keyword>
<dbReference type="PANTHER" id="PTHR30561">
    <property type="entry name" value="SMR FAMILY PROTON-DEPENDENT DRUG EFFLUX TRANSPORTER SUGE"/>
    <property type="match status" value="1"/>
</dbReference>
<proteinExistence type="predicted"/>
<evidence type="ECO:0000256" key="2">
    <source>
        <dbReference type="ARBA" id="ARBA00022475"/>
    </source>
</evidence>
<dbReference type="Gene3D" id="1.10.3730.20">
    <property type="match status" value="1"/>
</dbReference>
<dbReference type="PANTHER" id="PTHR30561:SF9">
    <property type="entry name" value="4-AMINO-4-DEOXY-L-ARABINOSE-PHOSPHOUNDECAPRENOL FLIPPASE SUBUNIT ARNF-RELATED"/>
    <property type="match status" value="1"/>
</dbReference>
<evidence type="ECO:0000256" key="4">
    <source>
        <dbReference type="ARBA" id="ARBA00022989"/>
    </source>
</evidence>
<evidence type="ECO:0000313" key="9">
    <source>
        <dbReference type="Proteomes" id="UP001500851"/>
    </source>
</evidence>
<reference evidence="9" key="1">
    <citation type="journal article" date="2019" name="Int. J. Syst. Evol. Microbiol.">
        <title>The Global Catalogue of Microorganisms (GCM) 10K type strain sequencing project: providing services to taxonomists for standard genome sequencing and annotation.</title>
        <authorList>
            <consortium name="The Broad Institute Genomics Platform"/>
            <consortium name="The Broad Institute Genome Sequencing Center for Infectious Disease"/>
            <person name="Wu L."/>
            <person name="Ma J."/>
        </authorList>
    </citation>
    <scope>NUCLEOTIDE SEQUENCE [LARGE SCALE GENOMIC DNA]</scope>
    <source>
        <strain evidence="9">JCM 14736</strain>
    </source>
</reference>
<keyword evidence="5 6" id="KW-0472">Membrane</keyword>
<feature type="signal peptide" evidence="7">
    <location>
        <begin position="1"/>
        <end position="17"/>
    </location>
</feature>
<dbReference type="EMBL" id="BAAAOB010000002">
    <property type="protein sequence ID" value="GAA1792075.1"/>
    <property type="molecule type" value="Genomic_DNA"/>
</dbReference>
<gene>
    <name evidence="8" type="ORF">GCM10009768_21310</name>
</gene>
<comment type="caution">
    <text evidence="8">The sequence shown here is derived from an EMBL/GenBank/DDBJ whole genome shotgun (WGS) entry which is preliminary data.</text>
</comment>
<feature type="transmembrane region" description="Helical" evidence="6">
    <location>
        <begin position="277"/>
        <end position="296"/>
    </location>
</feature>
<keyword evidence="2" id="KW-1003">Cell membrane</keyword>
<evidence type="ECO:0000256" key="3">
    <source>
        <dbReference type="ARBA" id="ARBA00022692"/>
    </source>
</evidence>
<dbReference type="Proteomes" id="UP001500851">
    <property type="component" value="Unassembled WGS sequence"/>
</dbReference>
<name>A0ABP4XUZ3_9MICO</name>
<evidence type="ECO:0000256" key="1">
    <source>
        <dbReference type="ARBA" id="ARBA00004651"/>
    </source>
</evidence>
<keyword evidence="7" id="KW-0732">Signal</keyword>
<feature type="transmembrane region" description="Helical" evidence="6">
    <location>
        <begin position="33"/>
        <end position="54"/>
    </location>
</feature>
<feature type="transmembrane region" description="Helical" evidence="6">
    <location>
        <begin position="159"/>
        <end position="175"/>
    </location>
</feature>
<dbReference type="InterPro" id="IPR037185">
    <property type="entry name" value="EmrE-like"/>
</dbReference>
<feature type="transmembrane region" description="Helical" evidence="6">
    <location>
        <begin position="187"/>
        <end position="207"/>
    </location>
</feature>
<dbReference type="RefSeq" id="WP_344032113.1">
    <property type="nucleotide sequence ID" value="NZ_BAAAOB010000002.1"/>
</dbReference>
<evidence type="ECO:0000256" key="6">
    <source>
        <dbReference type="SAM" id="Phobius"/>
    </source>
</evidence>
<accession>A0ABP4XUZ3</accession>
<comment type="subcellular location">
    <subcellularLocation>
        <location evidence="1">Cell membrane</location>
        <topology evidence="1">Multi-pass membrane protein</topology>
    </subcellularLocation>
</comment>
<evidence type="ECO:0000313" key="8">
    <source>
        <dbReference type="EMBL" id="GAA1792075.1"/>
    </source>
</evidence>